<evidence type="ECO:0000313" key="5">
    <source>
        <dbReference type="EMBL" id="CCG81414.1"/>
    </source>
</evidence>
<dbReference type="AlphaFoldDB" id="R4XDJ1"/>
<dbReference type="STRING" id="1097556.R4XDJ1"/>
<gene>
    <name evidence="5" type="ORF">TAPDE_001181</name>
</gene>
<organism evidence="5 6">
    <name type="scientific">Taphrina deformans (strain PYCC 5710 / ATCC 11124 / CBS 356.35 / IMI 108563 / JCM 9778 / NBRC 8474)</name>
    <name type="common">Peach leaf curl fungus</name>
    <name type="synonym">Lalaria deformans</name>
    <dbReference type="NCBI Taxonomy" id="1097556"/>
    <lineage>
        <taxon>Eukaryota</taxon>
        <taxon>Fungi</taxon>
        <taxon>Dikarya</taxon>
        <taxon>Ascomycota</taxon>
        <taxon>Taphrinomycotina</taxon>
        <taxon>Taphrinomycetes</taxon>
        <taxon>Taphrinales</taxon>
        <taxon>Taphrinaceae</taxon>
        <taxon>Taphrina</taxon>
    </lineage>
</organism>
<dbReference type="EMBL" id="CAHR02000039">
    <property type="protein sequence ID" value="CCG81414.1"/>
    <property type="molecule type" value="Genomic_DNA"/>
</dbReference>
<dbReference type="PROSITE" id="PS01132">
    <property type="entry name" value="ACTINS_ACT_LIKE"/>
    <property type="match status" value="1"/>
</dbReference>
<evidence type="ECO:0000256" key="1">
    <source>
        <dbReference type="ARBA" id="ARBA00038483"/>
    </source>
</evidence>
<dbReference type="CDD" id="cd10216">
    <property type="entry name" value="ASKHA_NBD_Arp1"/>
    <property type="match status" value="1"/>
</dbReference>
<dbReference type="PANTHER" id="PTHR11937">
    <property type="entry name" value="ACTIN"/>
    <property type="match status" value="1"/>
</dbReference>
<dbReference type="FunFam" id="3.90.640.10:FF:000007">
    <property type="entry name" value="Actin like 7B"/>
    <property type="match status" value="1"/>
</dbReference>
<proteinExistence type="inferred from homology"/>
<dbReference type="Gene3D" id="3.30.420.40">
    <property type="match status" value="2"/>
</dbReference>
<evidence type="ECO:0000256" key="4">
    <source>
        <dbReference type="ARBA" id="ARBA00083222"/>
    </source>
</evidence>
<dbReference type="FunFam" id="3.30.420.40:FF:000502">
    <property type="entry name" value="Actin-Related Proteins"/>
    <property type="match status" value="1"/>
</dbReference>
<dbReference type="InterPro" id="IPR043129">
    <property type="entry name" value="ATPase_NBD"/>
</dbReference>
<keyword evidence="6" id="KW-1185">Reference proteome</keyword>
<evidence type="ECO:0000256" key="2">
    <source>
        <dbReference type="ARBA" id="ARBA00073387"/>
    </source>
</evidence>
<dbReference type="PRINTS" id="PR00190">
    <property type="entry name" value="ACTIN"/>
</dbReference>
<dbReference type="Pfam" id="PF00022">
    <property type="entry name" value="Actin"/>
    <property type="match status" value="1"/>
</dbReference>
<dbReference type="eggNOG" id="KOG0676">
    <property type="taxonomic scope" value="Eukaryota"/>
</dbReference>
<dbReference type="VEuPathDB" id="FungiDB:TAPDE_001181"/>
<dbReference type="InterPro" id="IPR020902">
    <property type="entry name" value="Actin/actin-like_CS"/>
</dbReference>
<sequence length="331" mass="37671">MLGSLEGDCFIGSRIQELRGLLKIKYPLEHGIVTDWSDMERIWSYIYSEELKIQSEDHPVLLTEAPHNPRSNRDTAAQLLFETFNIPALYVSIQAVLSLYASGRTTGIVLDSGDGVTHAVPVFEGFSVTNAIQRIDLAGRDVTDYLQLLLRKESGVRLTTSAETEIVKEIKERECYLTSDYKKETREWLTRQKRKEYKLPDGQVVELGSERWNCNEILFDPELIGSESEGLHSLVVNSINRVDLDLRKQLFQNIVLSGGTTMTRGFGDRLLREVKQVAVKDLKIKIYAPPERKITTWIGGSILASLSTFRKMWVSAEEYNENPELIHTKCM</sequence>
<evidence type="ECO:0000313" key="6">
    <source>
        <dbReference type="Proteomes" id="UP000013776"/>
    </source>
</evidence>
<dbReference type="GO" id="GO:0005869">
    <property type="term" value="C:dynactin complex"/>
    <property type="evidence" value="ECO:0007669"/>
    <property type="project" value="UniProtKB-ARBA"/>
</dbReference>
<comment type="caution">
    <text evidence="5">The sequence shown here is derived from an EMBL/GenBank/DDBJ whole genome shotgun (WGS) entry which is preliminary data.</text>
</comment>
<accession>R4XDJ1</accession>
<comment type="similarity">
    <text evidence="1">Belongs to the actin family. ARP1 subfamily.</text>
</comment>
<protein>
    <recommendedName>
        <fullName evidence="2">Centractin</fullName>
    </recommendedName>
    <alternativeName>
        <fullName evidence="3">Actin-like protein</fullName>
    </alternativeName>
    <alternativeName>
        <fullName evidence="4">Actin-related protein 1</fullName>
    </alternativeName>
</protein>
<dbReference type="InterPro" id="IPR004000">
    <property type="entry name" value="Actin"/>
</dbReference>
<dbReference type="Gene3D" id="3.90.640.10">
    <property type="entry name" value="Actin, Chain A, domain 4"/>
    <property type="match status" value="1"/>
</dbReference>
<reference evidence="5 6" key="1">
    <citation type="journal article" date="2013" name="MBio">
        <title>Genome sequencing of the plant pathogen Taphrina deformans, the causal agent of peach leaf curl.</title>
        <authorList>
            <person name="Cisse O.H."/>
            <person name="Almeida J.M.G.C.F."/>
            <person name="Fonseca A."/>
            <person name="Kumar A.A."/>
            <person name="Salojaervi J."/>
            <person name="Overmyer K."/>
            <person name="Hauser P.M."/>
            <person name="Pagni M."/>
        </authorList>
    </citation>
    <scope>NUCLEOTIDE SEQUENCE [LARGE SCALE GENOMIC DNA]</scope>
    <source>
        <strain evidence="6">PYCC 5710 / ATCC 11124 / CBS 356.35 / IMI 108563 / JCM 9778 / NBRC 8474</strain>
    </source>
</reference>
<dbReference type="Proteomes" id="UP000013776">
    <property type="component" value="Unassembled WGS sequence"/>
</dbReference>
<evidence type="ECO:0000256" key="3">
    <source>
        <dbReference type="ARBA" id="ARBA00076361"/>
    </source>
</evidence>
<dbReference type="SMART" id="SM00268">
    <property type="entry name" value="ACTIN"/>
    <property type="match status" value="1"/>
</dbReference>
<name>R4XDJ1_TAPDE</name>
<dbReference type="OrthoDB" id="5132116at2759"/>
<dbReference type="SUPFAM" id="SSF53067">
    <property type="entry name" value="Actin-like ATPase domain"/>
    <property type="match status" value="2"/>
</dbReference>